<dbReference type="Gramene" id="CDY19391">
    <property type="protein sequence ID" value="CDY19391"/>
    <property type="gene ID" value="GSBRNA2T00008934001"/>
</dbReference>
<name>A0A078G232_BRANA</name>
<feature type="region of interest" description="Disordered" evidence="1">
    <location>
        <begin position="1"/>
        <end position="20"/>
    </location>
</feature>
<evidence type="ECO:0000313" key="2">
    <source>
        <dbReference type="EMBL" id="CDY19391.1"/>
    </source>
</evidence>
<dbReference type="AlphaFoldDB" id="A0A078G232"/>
<sequence>MNQENAGYGDNQKLLHQGSGTIPALADEELLGEDDDYDDLYSDVNVGESFFQAHNQPQAPAQVGGSIQAQNSNVSEPRMAVVSGGGAVEGKYHNGIRMNVDVQSNQPSKVNPQGSTSIVLNTHSFSGSAVNVPEPPPVHNNPYGGAPQGAQQIPVSQTSVNPSAMVNRSPTQPFVVDNGNTMLFRLRVFFLSTEE</sequence>
<organism evidence="2 3">
    <name type="scientific">Brassica napus</name>
    <name type="common">Rape</name>
    <dbReference type="NCBI Taxonomy" id="3708"/>
    <lineage>
        <taxon>Eukaryota</taxon>
        <taxon>Viridiplantae</taxon>
        <taxon>Streptophyta</taxon>
        <taxon>Embryophyta</taxon>
        <taxon>Tracheophyta</taxon>
        <taxon>Spermatophyta</taxon>
        <taxon>Magnoliopsida</taxon>
        <taxon>eudicotyledons</taxon>
        <taxon>Gunneridae</taxon>
        <taxon>Pentapetalae</taxon>
        <taxon>rosids</taxon>
        <taxon>malvids</taxon>
        <taxon>Brassicales</taxon>
        <taxon>Brassicaceae</taxon>
        <taxon>Brassiceae</taxon>
        <taxon>Brassica</taxon>
    </lineage>
</organism>
<keyword evidence="3" id="KW-1185">Reference proteome</keyword>
<proteinExistence type="predicted"/>
<reference evidence="2 3" key="1">
    <citation type="journal article" date="2014" name="Science">
        <title>Plant genetics. Early allopolyploid evolution in the post-Neolithic Brassica napus oilseed genome.</title>
        <authorList>
            <person name="Chalhoub B."/>
            <person name="Denoeud F."/>
            <person name="Liu S."/>
            <person name="Parkin I.A."/>
            <person name="Tang H."/>
            <person name="Wang X."/>
            <person name="Chiquet J."/>
            <person name="Belcram H."/>
            <person name="Tong C."/>
            <person name="Samans B."/>
            <person name="Correa M."/>
            <person name="Da Silva C."/>
            <person name="Just J."/>
            <person name="Falentin C."/>
            <person name="Koh C.S."/>
            <person name="Le Clainche I."/>
            <person name="Bernard M."/>
            <person name="Bento P."/>
            <person name="Noel B."/>
            <person name="Labadie K."/>
            <person name="Alberti A."/>
            <person name="Charles M."/>
            <person name="Arnaud D."/>
            <person name="Guo H."/>
            <person name="Daviaud C."/>
            <person name="Alamery S."/>
            <person name="Jabbari K."/>
            <person name="Zhao M."/>
            <person name="Edger P.P."/>
            <person name="Chelaifa H."/>
            <person name="Tack D."/>
            <person name="Lassalle G."/>
            <person name="Mestiri I."/>
            <person name="Schnel N."/>
            <person name="Le Paslier M.C."/>
            <person name="Fan G."/>
            <person name="Renault V."/>
            <person name="Bayer P.E."/>
            <person name="Golicz A.A."/>
            <person name="Manoli S."/>
            <person name="Lee T.H."/>
            <person name="Thi V.H."/>
            <person name="Chalabi S."/>
            <person name="Hu Q."/>
            <person name="Fan C."/>
            <person name="Tollenaere R."/>
            <person name="Lu Y."/>
            <person name="Battail C."/>
            <person name="Shen J."/>
            <person name="Sidebottom C.H."/>
            <person name="Wang X."/>
            <person name="Canaguier A."/>
            <person name="Chauveau A."/>
            <person name="Berard A."/>
            <person name="Deniot G."/>
            <person name="Guan M."/>
            <person name="Liu Z."/>
            <person name="Sun F."/>
            <person name="Lim Y.P."/>
            <person name="Lyons E."/>
            <person name="Town C.D."/>
            <person name="Bancroft I."/>
            <person name="Wang X."/>
            <person name="Meng J."/>
            <person name="Ma J."/>
            <person name="Pires J.C."/>
            <person name="King G.J."/>
            <person name="Brunel D."/>
            <person name="Delourme R."/>
            <person name="Renard M."/>
            <person name="Aury J.M."/>
            <person name="Adams K.L."/>
            <person name="Batley J."/>
            <person name="Snowdon R.J."/>
            <person name="Tost J."/>
            <person name="Edwards D."/>
            <person name="Zhou Y."/>
            <person name="Hua W."/>
            <person name="Sharpe A.G."/>
            <person name="Paterson A.H."/>
            <person name="Guan C."/>
            <person name="Wincker P."/>
        </authorList>
    </citation>
    <scope>NUCLEOTIDE SEQUENCE [LARGE SCALE GENOMIC DNA]</scope>
    <source>
        <strain evidence="3">cv. Darmor-bzh</strain>
    </source>
</reference>
<evidence type="ECO:0000313" key="3">
    <source>
        <dbReference type="Proteomes" id="UP000028999"/>
    </source>
</evidence>
<gene>
    <name evidence="2" type="primary">BnaC05g09000D</name>
    <name evidence="2" type="ORF">GSBRNA2T00008934001</name>
</gene>
<protein>
    <submittedName>
        <fullName evidence="2">BnaC05g09000D protein</fullName>
    </submittedName>
</protein>
<dbReference type="Proteomes" id="UP000028999">
    <property type="component" value="Unassembled WGS sequence"/>
</dbReference>
<accession>A0A078G232</accession>
<dbReference type="EMBL" id="LK032095">
    <property type="protein sequence ID" value="CDY19391.1"/>
    <property type="molecule type" value="Genomic_DNA"/>
</dbReference>
<dbReference type="PaxDb" id="3708-A0A078G232"/>
<evidence type="ECO:0000256" key="1">
    <source>
        <dbReference type="SAM" id="MobiDB-lite"/>
    </source>
</evidence>
<dbReference type="STRING" id="3708.A0A078G232"/>